<dbReference type="RefSeq" id="WP_119972865.1">
    <property type="nucleotide sequence ID" value="NZ_CP032416.1"/>
</dbReference>
<organism evidence="2 3">
    <name type="scientific">Clostridium fermenticellae</name>
    <dbReference type="NCBI Taxonomy" id="2068654"/>
    <lineage>
        <taxon>Bacteria</taxon>
        <taxon>Bacillati</taxon>
        <taxon>Bacillota</taxon>
        <taxon>Clostridia</taxon>
        <taxon>Eubacteriales</taxon>
        <taxon>Clostridiaceae</taxon>
        <taxon>Clostridium</taxon>
    </lineage>
</organism>
<dbReference type="AlphaFoldDB" id="A0A386H4V5"/>
<feature type="coiled-coil region" evidence="1">
    <location>
        <begin position="80"/>
        <end position="107"/>
    </location>
</feature>
<keyword evidence="1" id="KW-0175">Coiled coil</keyword>
<evidence type="ECO:0008006" key="4">
    <source>
        <dbReference type="Google" id="ProtNLM"/>
    </source>
</evidence>
<dbReference type="Gene3D" id="1.20.1330.10">
    <property type="entry name" value="f41 fragment of flagellin, N-terminal domain"/>
    <property type="match status" value="1"/>
</dbReference>
<evidence type="ECO:0000256" key="1">
    <source>
        <dbReference type="SAM" id="Coils"/>
    </source>
</evidence>
<dbReference type="SUPFAM" id="SSF64518">
    <property type="entry name" value="Phase 1 flagellin"/>
    <property type="match status" value="1"/>
</dbReference>
<dbReference type="EMBL" id="CP032416">
    <property type="protein sequence ID" value="AYD40700.1"/>
    <property type="molecule type" value="Genomic_DNA"/>
</dbReference>
<dbReference type="OrthoDB" id="1893238at2"/>
<evidence type="ECO:0000313" key="2">
    <source>
        <dbReference type="EMBL" id="AYD40700.1"/>
    </source>
</evidence>
<name>A0A386H4V5_9CLOT</name>
<keyword evidence="3" id="KW-1185">Reference proteome</keyword>
<proteinExistence type="predicted"/>
<gene>
    <name evidence="2" type="ORF">D4Z93_09215</name>
</gene>
<accession>A0A386H4V5</accession>
<dbReference type="KEGG" id="cfer:D4Z93_09215"/>
<protein>
    <recommendedName>
        <fullName evidence="4">Flagellin N-terminal domain-containing protein</fullName>
    </recommendedName>
</protein>
<reference evidence="2 3" key="1">
    <citation type="journal article" date="2019" name="Int. J. Syst. Evol. Microbiol.">
        <title>Clostridium fermenticellae sp. nov., isolated from the mud in a fermentation cellar for the production of the Chinese liquor, baijiu.</title>
        <authorList>
            <person name="Xu P.X."/>
            <person name="Chai L.J."/>
            <person name="Qiu T."/>
            <person name="Zhang X.J."/>
            <person name="Lu Z.M."/>
            <person name="Xiao C."/>
            <person name="Wang S.T."/>
            <person name="Shen C.H."/>
            <person name="Shi J.S."/>
            <person name="Xu Z.H."/>
        </authorList>
    </citation>
    <scope>NUCLEOTIDE SEQUENCE [LARGE SCALE GENOMIC DNA]</scope>
    <source>
        <strain evidence="2 3">JN500901</strain>
    </source>
</reference>
<sequence length="282" mass="31822">MNISRLNFKSSFLSGYKITKKNTSDIAKVGKSLLNKDNSMSDRLMIDKMRAQLSSARKSESETQAGMSFLTEEKKAVDSLKTLSNKLKDLSSKYNDKTTELDEKQDIKKQADEIIKNMNSVINDIFGDKSIFKGKTINVETGYKTGITISLKNFNISLDPNKKNIKDDVFGFHIEGKLDIDDILKSTYKIENDLIKPLDKLGDDIKGQMVGLVNNAIYQDMLVKSSVKKLLELKELDKYQAEKIISASHDIVDSVYYSLYGDHYDDSGNEYKYSGKIISISV</sequence>
<evidence type="ECO:0000313" key="3">
    <source>
        <dbReference type="Proteomes" id="UP000266301"/>
    </source>
</evidence>
<dbReference type="Proteomes" id="UP000266301">
    <property type="component" value="Chromosome"/>
</dbReference>